<keyword evidence="2" id="KW-1185">Reference proteome</keyword>
<accession>A0A9W7GBM3</accession>
<dbReference type="EMBL" id="BRYA01000099">
    <property type="protein sequence ID" value="GMI39236.1"/>
    <property type="molecule type" value="Genomic_DNA"/>
</dbReference>
<gene>
    <name evidence="1" type="ORF">TrCOL_g10202</name>
</gene>
<name>A0A9W7GBM3_9STRA</name>
<comment type="caution">
    <text evidence="1">The sequence shown here is derived from an EMBL/GenBank/DDBJ whole genome shotgun (WGS) entry which is preliminary data.</text>
</comment>
<evidence type="ECO:0000313" key="2">
    <source>
        <dbReference type="Proteomes" id="UP001165065"/>
    </source>
</evidence>
<sequence length="506" mass="53415">MTRGIAWPVDAKSGKASSTKIGKSVWCEVLNVLGTDEAKELASAINAERGWRANYTSYIVKLVELQAAASPEVCLASCKAGLDKLNSTMTWVSGDGIVTGAATDAMSSQLQKGTFNTTEQKGTGSAEKDFTIQAPSGHSKSVLSKADLAAQGEAWANYGCIEPSAARAIAGIANSKDCTDLVRDKIFVLLGATSALGPFKALSRLGATIACVARPGKKLNKLVEEAKSTAATLLIPTKGDVVGADLLSDTPEIAEWVISLSKKYPGKQLVVGCYIYLDGERHVRASVGMDLAVDAILKACPNTAITQLVSPATAHAISDEAKADSLARYANTPLWHAPFRAGFGSFAKNAREAMSTGVSVTDGLSNMQGPNYALAKTSQQWRAFVAKAEGFVTSANHAPAARTESMVAYTTIAAALEGMQSFEPLVAYDPQTASDMMAAILLSDLSNELSAANPKNKDAHPFNLLIENACHGGMWRCAYTTDSIGKWSFLYGKMTSRYTPEGSLSK</sequence>
<dbReference type="Proteomes" id="UP001165065">
    <property type="component" value="Unassembled WGS sequence"/>
</dbReference>
<proteinExistence type="predicted"/>
<reference evidence="2" key="1">
    <citation type="journal article" date="2023" name="Commun. Biol.">
        <title>Genome analysis of Parmales, the sister group of diatoms, reveals the evolutionary specialization of diatoms from phago-mixotrophs to photoautotrophs.</title>
        <authorList>
            <person name="Ban H."/>
            <person name="Sato S."/>
            <person name="Yoshikawa S."/>
            <person name="Yamada K."/>
            <person name="Nakamura Y."/>
            <person name="Ichinomiya M."/>
            <person name="Sato N."/>
            <person name="Blanc-Mathieu R."/>
            <person name="Endo H."/>
            <person name="Kuwata A."/>
            <person name="Ogata H."/>
        </authorList>
    </citation>
    <scope>NUCLEOTIDE SEQUENCE [LARGE SCALE GENOMIC DNA]</scope>
</reference>
<protein>
    <submittedName>
        <fullName evidence="1">Uncharacterized protein</fullName>
    </submittedName>
</protein>
<evidence type="ECO:0000313" key="1">
    <source>
        <dbReference type="EMBL" id="GMI39236.1"/>
    </source>
</evidence>
<organism evidence="1 2">
    <name type="scientific">Triparma columacea</name>
    <dbReference type="NCBI Taxonomy" id="722753"/>
    <lineage>
        <taxon>Eukaryota</taxon>
        <taxon>Sar</taxon>
        <taxon>Stramenopiles</taxon>
        <taxon>Ochrophyta</taxon>
        <taxon>Bolidophyceae</taxon>
        <taxon>Parmales</taxon>
        <taxon>Triparmaceae</taxon>
        <taxon>Triparma</taxon>
    </lineage>
</organism>
<dbReference type="OrthoDB" id="185582at2759"/>
<dbReference type="AlphaFoldDB" id="A0A9W7GBM3"/>